<protein>
    <submittedName>
        <fullName evidence="13">Transcriptional repressor</fullName>
    </submittedName>
</protein>
<evidence type="ECO:0000256" key="7">
    <source>
        <dbReference type="ARBA" id="ARBA00022833"/>
    </source>
</evidence>
<organism evidence="13 14">
    <name type="scientific">Egibacter rhizosphaerae</name>
    <dbReference type="NCBI Taxonomy" id="1670831"/>
    <lineage>
        <taxon>Bacteria</taxon>
        <taxon>Bacillati</taxon>
        <taxon>Actinomycetota</taxon>
        <taxon>Nitriliruptoria</taxon>
        <taxon>Egibacterales</taxon>
        <taxon>Egibacteraceae</taxon>
        <taxon>Egibacter</taxon>
    </lineage>
</organism>
<dbReference type="InterPro" id="IPR036390">
    <property type="entry name" value="WH_DNA-bd_sf"/>
</dbReference>
<keyword evidence="4" id="KW-0963">Cytoplasm</keyword>
<evidence type="ECO:0000256" key="6">
    <source>
        <dbReference type="ARBA" id="ARBA00022723"/>
    </source>
</evidence>
<evidence type="ECO:0000313" key="14">
    <source>
        <dbReference type="Proteomes" id="UP000291469"/>
    </source>
</evidence>
<evidence type="ECO:0000256" key="9">
    <source>
        <dbReference type="ARBA" id="ARBA00023125"/>
    </source>
</evidence>
<keyword evidence="8" id="KW-0805">Transcription regulation</keyword>
<feature type="binding site" evidence="12">
    <location>
        <position position="127"/>
    </location>
    <ligand>
        <name>Fe cation</name>
        <dbReference type="ChEBI" id="CHEBI:24875"/>
    </ligand>
</feature>
<dbReference type="SUPFAM" id="SSF46785">
    <property type="entry name" value="Winged helix' DNA-binding domain"/>
    <property type="match status" value="1"/>
</dbReference>
<keyword evidence="9" id="KW-0238">DNA-binding</keyword>
<feature type="binding site" evidence="11">
    <location>
        <position position="95"/>
    </location>
    <ligand>
        <name>Zn(2+)</name>
        <dbReference type="ChEBI" id="CHEBI:29105"/>
    </ligand>
</feature>
<keyword evidence="5" id="KW-0678">Repressor</keyword>
<dbReference type="CDD" id="cd07153">
    <property type="entry name" value="Fur_like"/>
    <property type="match status" value="1"/>
</dbReference>
<evidence type="ECO:0000256" key="2">
    <source>
        <dbReference type="ARBA" id="ARBA00007957"/>
    </source>
</evidence>
<dbReference type="EMBL" id="CP036402">
    <property type="protein sequence ID" value="QBI21184.1"/>
    <property type="molecule type" value="Genomic_DNA"/>
</dbReference>
<dbReference type="RefSeq" id="WP_131156177.1">
    <property type="nucleotide sequence ID" value="NZ_CP036402.1"/>
</dbReference>
<keyword evidence="7 11" id="KW-0862">Zinc</keyword>
<dbReference type="Gene3D" id="1.10.10.10">
    <property type="entry name" value="Winged helix-like DNA-binding domain superfamily/Winged helix DNA-binding domain"/>
    <property type="match status" value="1"/>
</dbReference>
<dbReference type="Pfam" id="PF01475">
    <property type="entry name" value="FUR"/>
    <property type="match status" value="1"/>
</dbReference>
<evidence type="ECO:0000256" key="3">
    <source>
        <dbReference type="ARBA" id="ARBA00011738"/>
    </source>
</evidence>
<sequence>MTVVSDEPESALRDAGLRATRQRLTVIDALSRRDDAVTAQDLHMELRQAGEPIGLTTVYRTLTALADAELLDVFTHEGEQSFRLCGSAHHHHLVCETCNRVEEITAEEVERWVSEVASRRGYKVTGHRADIFGVCAVCLDH</sequence>
<dbReference type="Gene3D" id="3.30.1490.190">
    <property type="match status" value="1"/>
</dbReference>
<evidence type="ECO:0000256" key="10">
    <source>
        <dbReference type="ARBA" id="ARBA00023163"/>
    </source>
</evidence>
<dbReference type="GO" id="GO:0000976">
    <property type="term" value="F:transcription cis-regulatory region binding"/>
    <property type="evidence" value="ECO:0007669"/>
    <property type="project" value="TreeGrafter"/>
</dbReference>
<dbReference type="GO" id="GO:0003700">
    <property type="term" value="F:DNA-binding transcription factor activity"/>
    <property type="evidence" value="ECO:0007669"/>
    <property type="project" value="InterPro"/>
</dbReference>
<comment type="subunit">
    <text evidence="3">Homodimer.</text>
</comment>
<keyword evidence="14" id="KW-1185">Reference proteome</keyword>
<evidence type="ECO:0000313" key="13">
    <source>
        <dbReference type="EMBL" id="QBI21184.1"/>
    </source>
</evidence>
<feature type="binding site" evidence="12">
    <location>
        <position position="89"/>
    </location>
    <ligand>
        <name>Fe cation</name>
        <dbReference type="ChEBI" id="CHEBI:24875"/>
    </ligand>
</feature>
<dbReference type="AlphaFoldDB" id="A0A411YIR5"/>
<proteinExistence type="inferred from homology"/>
<feature type="binding site" evidence="11">
    <location>
        <position position="135"/>
    </location>
    <ligand>
        <name>Zn(2+)</name>
        <dbReference type="ChEBI" id="CHEBI:29105"/>
    </ligand>
</feature>
<dbReference type="GO" id="GO:1900376">
    <property type="term" value="P:regulation of secondary metabolite biosynthetic process"/>
    <property type="evidence" value="ECO:0007669"/>
    <property type="project" value="TreeGrafter"/>
</dbReference>
<feature type="binding site" evidence="11">
    <location>
        <position position="98"/>
    </location>
    <ligand>
        <name>Zn(2+)</name>
        <dbReference type="ChEBI" id="CHEBI:29105"/>
    </ligand>
</feature>
<accession>A0A411YIR5</accession>
<reference evidence="13 14" key="1">
    <citation type="submission" date="2019-01" db="EMBL/GenBank/DDBJ databases">
        <title>Egibacter rhizosphaerae EGI 80759T.</title>
        <authorList>
            <person name="Chen D.-D."/>
            <person name="Tian Y."/>
            <person name="Jiao J.-Y."/>
            <person name="Zhang X.-T."/>
            <person name="Zhang Y.-G."/>
            <person name="Zhang Y."/>
            <person name="Xiao M."/>
            <person name="Shu W.-S."/>
            <person name="Li W.-J."/>
        </authorList>
    </citation>
    <scope>NUCLEOTIDE SEQUENCE [LARGE SCALE GENOMIC DNA]</scope>
    <source>
        <strain evidence="13 14">EGI 80759</strain>
    </source>
</reference>
<keyword evidence="12" id="KW-0408">Iron</keyword>
<comment type="cofactor">
    <cofactor evidence="12">
        <name>Mn(2+)</name>
        <dbReference type="ChEBI" id="CHEBI:29035"/>
    </cofactor>
    <cofactor evidence="12">
        <name>Fe(2+)</name>
        <dbReference type="ChEBI" id="CHEBI:29033"/>
    </cofactor>
    <text evidence="12">Binds 1 Mn(2+) or Fe(2+) ion per subunit.</text>
</comment>
<name>A0A411YIR5_9ACTN</name>
<dbReference type="InterPro" id="IPR036388">
    <property type="entry name" value="WH-like_DNA-bd_sf"/>
</dbReference>
<feature type="binding site" evidence="11">
    <location>
        <position position="138"/>
    </location>
    <ligand>
        <name>Zn(2+)</name>
        <dbReference type="ChEBI" id="CHEBI:29105"/>
    </ligand>
</feature>
<evidence type="ECO:0000256" key="11">
    <source>
        <dbReference type="PIRSR" id="PIRSR602481-1"/>
    </source>
</evidence>
<dbReference type="OrthoDB" id="8659436at2"/>
<dbReference type="Proteomes" id="UP000291469">
    <property type="component" value="Chromosome"/>
</dbReference>
<dbReference type="GO" id="GO:0008270">
    <property type="term" value="F:zinc ion binding"/>
    <property type="evidence" value="ECO:0007669"/>
    <property type="project" value="TreeGrafter"/>
</dbReference>
<dbReference type="GO" id="GO:0045892">
    <property type="term" value="P:negative regulation of DNA-templated transcription"/>
    <property type="evidence" value="ECO:0007669"/>
    <property type="project" value="TreeGrafter"/>
</dbReference>
<evidence type="ECO:0000256" key="1">
    <source>
        <dbReference type="ARBA" id="ARBA00004496"/>
    </source>
</evidence>
<gene>
    <name evidence="13" type="ORF">ER308_17485</name>
</gene>
<dbReference type="GO" id="GO:0005829">
    <property type="term" value="C:cytosol"/>
    <property type="evidence" value="ECO:0007669"/>
    <property type="project" value="TreeGrafter"/>
</dbReference>
<evidence type="ECO:0000256" key="5">
    <source>
        <dbReference type="ARBA" id="ARBA00022491"/>
    </source>
</evidence>
<dbReference type="InterPro" id="IPR043135">
    <property type="entry name" value="Fur_C"/>
</dbReference>
<dbReference type="InterPro" id="IPR002481">
    <property type="entry name" value="FUR"/>
</dbReference>
<evidence type="ECO:0000256" key="4">
    <source>
        <dbReference type="ARBA" id="ARBA00022490"/>
    </source>
</evidence>
<dbReference type="PANTHER" id="PTHR33202:SF2">
    <property type="entry name" value="FERRIC UPTAKE REGULATION PROTEIN"/>
    <property type="match status" value="1"/>
</dbReference>
<comment type="subcellular location">
    <subcellularLocation>
        <location evidence="1">Cytoplasm</location>
    </subcellularLocation>
</comment>
<evidence type="ECO:0000256" key="12">
    <source>
        <dbReference type="PIRSR" id="PIRSR602481-2"/>
    </source>
</evidence>
<comment type="similarity">
    <text evidence="2">Belongs to the Fur family.</text>
</comment>
<keyword evidence="10" id="KW-0804">Transcription</keyword>
<dbReference type="KEGG" id="erz:ER308_17485"/>
<comment type="cofactor">
    <cofactor evidence="11">
        <name>Zn(2+)</name>
        <dbReference type="ChEBI" id="CHEBI:29105"/>
    </cofactor>
    <text evidence="11">Binds 1 zinc ion per subunit.</text>
</comment>
<dbReference type="PANTHER" id="PTHR33202">
    <property type="entry name" value="ZINC UPTAKE REGULATION PROTEIN"/>
    <property type="match status" value="1"/>
</dbReference>
<keyword evidence="6 11" id="KW-0479">Metal-binding</keyword>
<evidence type="ECO:0000256" key="8">
    <source>
        <dbReference type="ARBA" id="ARBA00023015"/>
    </source>
</evidence>
<feature type="binding site" evidence="12">
    <location>
        <position position="110"/>
    </location>
    <ligand>
        <name>Fe cation</name>
        <dbReference type="ChEBI" id="CHEBI:24875"/>
    </ligand>
</feature>